<reference evidence="12" key="1">
    <citation type="submission" date="2016-06" db="EMBL/GenBank/DDBJ databases">
        <authorList>
            <person name="Varghese N."/>
            <person name="Submissions Spin"/>
        </authorList>
    </citation>
    <scope>NUCLEOTIDE SEQUENCE [LARGE SCALE GENOMIC DNA]</scope>
    <source>
        <strain evidence="12">DSM 44983</strain>
    </source>
</reference>
<comment type="pathway">
    <text evidence="9">Antibiotic biosynthesis; mycinamicin biosynthesis.</text>
</comment>
<dbReference type="OrthoDB" id="4156795at2"/>
<keyword evidence="5 10" id="KW-0560">Oxidoreductase</keyword>
<dbReference type="InterPro" id="IPR001128">
    <property type="entry name" value="Cyt_P450"/>
</dbReference>
<keyword evidence="4" id="KW-0521">NADP</keyword>
<dbReference type="Gene3D" id="1.10.630.10">
    <property type="entry name" value="Cytochrome P450"/>
    <property type="match status" value="1"/>
</dbReference>
<accession>A0A109IHC3</accession>
<dbReference type="PRINTS" id="PR00359">
    <property type="entry name" value="BP450"/>
</dbReference>
<keyword evidence="6 10" id="KW-0408">Iron</keyword>
<evidence type="ECO:0000256" key="7">
    <source>
        <dbReference type="ARBA" id="ARBA00023033"/>
    </source>
</evidence>
<dbReference type="AlphaFoldDB" id="A0A109IHC3"/>
<dbReference type="GO" id="GO:0016705">
    <property type="term" value="F:oxidoreductase activity, acting on paired donors, with incorporation or reduction of molecular oxygen"/>
    <property type="evidence" value="ECO:0007669"/>
    <property type="project" value="InterPro"/>
</dbReference>
<evidence type="ECO:0000256" key="1">
    <source>
        <dbReference type="ARBA" id="ARBA00010617"/>
    </source>
</evidence>
<protein>
    <submittedName>
        <fullName evidence="11">Cytochrome P450</fullName>
    </submittedName>
</protein>
<dbReference type="InterPro" id="IPR017972">
    <property type="entry name" value="Cyt_P450_CS"/>
</dbReference>
<dbReference type="InterPro" id="IPR036396">
    <property type="entry name" value="Cyt_P450_sf"/>
</dbReference>
<dbReference type="GO" id="GO:0020037">
    <property type="term" value="F:heme binding"/>
    <property type="evidence" value="ECO:0007669"/>
    <property type="project" value="InterPro"/>
</dbReference>
<name>A0A109IHC3_9ACTN</name>
<comment type="similarity">
    <text evidence="1 10">Belongs to the cytochrome P450 family.</text>
</comment>
<dbReference type="InterPro" id="IPR002397">
    <property type="entry name" value="Cyt_P450_B"/>
</dbReference>
<dbReference type="Pfam" id="PF00067">
    <property type="entry name" value="p450"/>
    <property type="match status" value="1"/>
</dbReference>
<dbReference type="RefSeq" id="WP_067313014.1">
    <property type="nucleotide sequence ID" value="NZ_LRMV01000145.1"/>
</dbReference>
<keyword evidence="7 10" id="KW-0503">Monooxygenase</keyword>
<dbReference type="SUPFAM" id="SSF48264">
    <property type="entry name" value="Cytochrome P450"/>
    <property type="match status" value="1"/>
</dbReference>
<dbReference type="PANTHER" id="PTHR46696">
    <property type="entry name" value="P450, PUTATIVE (EUROFUNG)-RELATED"/>
    <property type="match status" value="1"/>
</dbReference>
<evidence type="ECO:0000256" key="5">
    <source>
        <dbReference type="ARBA" id="ARBA00023002"/>
    </source>
</evidence>
<dbReference type="PANTHER" id="PTHR46696:SF1">
    <property type="entry name" value="CYTOCHROME P450 YJIB-RELATED"/>
    <property type="match status" value="1"/>
</dbReference>
<gene>
    <name evidence="11" type="ORF">GA0070623_0069</name>
</gene>
<keyword evidence="12" id="KW-1185">Reference proteome</keyword>
<evidence type="ECO:0000256" key="4">
    <source>
        <dbReference type="ARBA" id="ARBA00022857"/>
    </source>
</evidence>
<dbReference type="GO" id="GO:0004497">
    <property type="term" value="F:monooxygenase activity"/>
    <property type="evidence" value="ECO:0007669"/>
    <property type="project" value="UniProtKB-KW"/>
</dbReference>
<dbReference type="GO" id="GO:0005506">
    <property type="term" value="F:iron ion binding"/>
    <property type="evidence" value="ECO:0007669"/>
    <property type="project" value="InterPro"/>
</dbReference>
<organism evidence="11 12">
    <name type="scientific">Micromonospora rifamycinica</name>
    <dbReference type="NCBI Taxonomy" id="291594"/>
    <lineage>
        <taxon>Bacteria</taxon>
        <taxon>Bacillati</taxon>
        <taxon>Actinomycetota</taxon>
        <taxon>Actinomycetes</taxon>
        <taxon>Micromonosporales</taxon>
        <taxon>Micromonosporaceae</taxon>
        <taxon>Micromonospora</taxon>
    </lineage>
</organism>
<sequence length="397" mass="44612">MTDPISFEVPWARTDKFDPPAIFDELREQRPLARMRYPDGHVGWIVSSYELVREVLSDPRFSHSCEVGHFPVTHQGQVIPTHPLIPGMFIHMDPPEHTRYRRLLTGEFTVRRTNRLTPHVEAVAAEQIEVMRAHGAPADLVKTFAQPLVLRVLAELVGLPYEERDRYLNAVILLHDAEADPAEAAAAYAEAGAFFDEVVERRRRQPREDLISTLVADPELTGEEVRNIITLLLFAGYETTESALAVGVFALLHHPEQLALLRAEPQRLDATIEELLRYLTVNQYHTYRTALEDLKLHGELIRKGDTVTVSLPAANRDPAKFPCPAKLDIDRETSGHVAFGFGIHQCLGQNLARVELRTGLSALLTAFPELSLAIPADEVPLRLQGSVFAVQHLPVRW</sequence>
<evidence type="ECO:0000256" key="9">
    <source>
        <dbReference type="ARBA" id="ARBA00060683"/>
    </source>
</evidence>
<evidence type="ECO:0000256" key="3">
    <source>
        <dbReference type="ARBA" id="ARBA00022723"/>
    </source>
</evidence>
<dbReference type="PROSITE" id="PS00086">
    <property type="entry name" value="CYTOCHROME_P450"/>
    <property type="match status" value="1"/>
</dbReference>
<evidence type="ECO:0000256" key="2">
    <source>
        <dbReference type="ARBA" id="ARBA00022617"/>
    </source>
</evidence>
<evidence type="ECO:0000256" key="6">
    <source>
        <dbReference type="ARBA" id="ARBA00023004"/>
    </source>
</evidence>
<evidence type="ECO:0000256" key="8">
    <source>
        <dbReference type="ARBA" id="ARBA00023194"/>
    </source>
</evidence>
<dbReference type="PRINTS" id="PR00385">
    <property type="entry name" value="P450"/>
</dbReference>
<keyword evidence="2 10" id="KW-0349">Heme</keyword>
<keyword evidence="8" id="KW-0045">Antibiotic biosynthesis</keyword>
<dbReference type="CDD" id="cd11030">
    <property type="entry name" value="CYP105-like"/>
    <property type="match status" value="1"/>
</dbReference>
<dbReference type="FunFam" id="1.10.630.10:FF:000018">
    <property type="entry name" value="Cytochrome P450 monooxygenase"/>
    <property type="match status" value="1"/>
</dbReference>
<dbReference type="Proteomes" id="UP000198226">
    <property type="component" value="Chromosome I"/>
</dbReference>
<proteinExistence type="inferred from homology"/>
<dbReference type="GO" id="GO:0017000">
    <property type="term" value="P:antibiotic biosynthetic process"/>
    <property type="evidence" value="ECO:0007669"/>
    <property type="project" value="UniProtKB-KW"/>
</dbReference>
<keyword evidence="3 10" id="KW-0479">Metal-binding</keyword>
<evidence type="ECO:0000313" key="11">
    <source>
        <dbReference type="EMBL" id="SCG35291.1"/>
    </source>
</evidence>
<evidence type="ECO:0000256" key="10">
    <source>
        <dbReference type="RuleBase" id="RU000461"/>
    </source>
</evidence>
<evidence type="ECO:0000313" key="12">
    <source>
        <dbReference type="Proteomes" id="UP000198226"/>
    </source>
</evidence>
<dbReference type="EMBL" id="LT607752">
    <property type="protein sequence ID" value="SCG35291.1"/>
    <property type="molecule type" value="Genomic_DNA"/>
</dbReference>